<dbReference type="PROSITE" id="PS50977">
    <property type="entry name" value="HTH_TETR_2"/>
    <property type="match status" value="1"/>
</dbReference>
<proteinExistence type="predicted"/>
<gene>
    <name evidence="4" type="ORF">LX95_01207</name>
</gene>
<keyword evidence="5" id="KW-1185">Reference proteome</keyword>
<keyword evidence="1 2" id="KW-0238">DNA-binding</keyword>
<dbReference type="InterPro" id="IPR036271">
    <property type="entry name" value="Tet_transcr_reg_TetR-rel_C_sf"/>
</dbReference>
<dbReference type="SUPFAM" id="SSF46689">
    <property type="entry name" value="Homeodomain-like"/>
    <property type="match status" value="1"/>
</dbReference>
<protein>
    <submittedName>
        <fullName evidence="4">TetR family transcriptional regulator</fullName>
    </submittedName>
</protein>
<name>A0A2W7IQ32_9FLAO</name>
<dbReference type="InterPro" id="IPR009057">
    <property type="entry name" value="Homeodomain-like_sf"/>
</dbReference>
<evidence type="ECO:0000313" key="5">
    <source>
        <dbReference type="Proteomes" id="UP000249542"/>
    </source>
</evidence>
<feature type="domain" description="HTH tetR-type" evidence="3">
    <location>
        <begin position="3"/>
        <end position="63"/>
    </location>
</feature>
<dbReference type="AlphaFoldDB" id="A0A2W7IQ32"/>
<evidence type="ECO:0000313" key="4">
    <source>
        <dbReference type="EMBL" id="PZW41527.1"/>
    </source>
</evidence>
<dbReference type="InterPro" id="IPR050624">
    <property type="entry name" value="HTH-type_Tx_Regulator"/>
</dbReference>
<dbReference type="PANTHER" id="PTHR43479">
    <property type="entry name" value="ACREF/ENVCD OPERON REPRESSOR-RELATED"/>
    <property type="match status" value="1"/>
</dbReference>
<dbReference type="PRINTS" id="PR00455">
    <property type="entry name" value="HTHTETR"/>
</dbReference>
<dbReference type="InterPro" id="IPR041490">
    <property type="entry name" value="KstR2_TetR_C"/>
</dbReference>
<dbReference type="SUPFAM" id="SSF48498">
    <property type="entry name" value="Tetracyclin repressor-like, C-terminal domain"/>
    <property type="match status" value="1"/>
</dbReference>
<dbReference type="Proteomes" id="UP000249542">
    <property type="component" value="Unassembled WGS sequence"/>
</dbReference>
<dbReference type="InterPro" id="IPR001647">
    <property type="entry name" value="HTH_TetR"/>
</dbReference>
<dbReference type="Pfam" id="PF00440">
    <property type="entry name" value="TetR_N"/>
    <property type="match status" value="1"/>
</dbReference>
<reference evidence="4 5" key="1">
    <citation type="submission" date="2018-06" db="EMBL/GenBank/DDBJ databases">
        <title>Genomic Encyclopedia of Archaeal and Bacterial Type Strains, Phase II (KMG-II): from individual species to whole genera.</title>
        <authorList>
            <person name="Goeker M."/>
        </authorList>
    </citation>
    <scope>NUCLEOTIDE SEQUENCE [LARGE SCALE GENOMIC DNA]</scope>
    <source>
        <strain evidence="4 5">DSM 15361</strain>
    </source>
</reference>
<dbReference type="EMBL" id="QKYV01000003">
    <property type="protein sequence ID" value="PZW41527.1"/>
    <property type="molecule type" value="Genomic_DNA"/>
</dbReference>
<dbReference type="GO" id="GO:0003677">
    <property type="term" value="F:DNA binding"/>
    <property type="evidence" value="ECO:0007669"/>
    <property type="project" value="UniProtKB-UniRule"/>
</dbReference>
<dbReference type="Gene3D" id="1.10.357.10">
    <property type="entry name" value="Tetracycline Repressor, domain 2"/>
    <property type="match status" value="1"/>
</dbReference>
<dbReference type="Gene3D" id="1.10.10.60">
    <property type="entry name" value="Homeodomain-like"/>
    <property type="match status" value="1"/>
</dbReference>
<accession>A0A2W7IQ32</accession>
<evidence type="ECO:0000256" key="1">
    <source>
        <dbReference type="ARBA" id="ARBA00023125"/>
    </source>
</evidence>
<dbReference type="Pfam" id="PF17932">
    <property type="entry name" value="TetR_C_24"/>
    <property type="match status" value="1"/>
</dbReference>
<comment type="caution">
    <text evidence="4">The sequence shown here is derived from an EMBL/GenBank/DDBJ whole genome shotgun (WGS) entry which is preliminary data.</text>
</comment>
<feature type="DNA-binding region" description="H-T-H motif" evidence="2">
    <location>
        <begin position="26"/>
        <end position="45"/>
    </location>
</feature>
<dbReference type="PANTHER" id="PTHR43479:SF11">
    <property type="entry name" value="ACREF_ENVCD OPERON REPRESSOR-RELATED"/>
    <property type="match status" value="1"/>
</dbReference>
<sequence>MSLTRKQEIIITASRLFKERGYNAISMRDLAAEMGIKAASLYNHISSKQEILGLIILKVSEEFTQHINTIYLDELSSIKKLEAIIQNHIEITLKYTHHLACMNNDWIHLEDEYKQRYLNLRNEYESKFRQILQQGKDEGELKDIDLEIVVFSVLTTLRTLHIWYAKKTSIQVATLQQDLPKTLLYGIVKS</sequence>
<organism evidence="4 5">
    <name type="scientific">Mesonia algae</name>
    <dbReference type="NCBI Taxonomy" id="213248"/>
    <lineage>
        <taxon>Bacteria</taxon>
        <taxon>Pseudomonadati</taxon>
        <taxon>Bacteroidota</taxon>
        <taxon>Flavobacteriia</taxon>
        <taxon>Flavobacteriales</taxon>
        <taxon>Flavobacteriaceae</taxon>
        <taxon>Mesonia</taxon>
    </lineage>
</organism>
<evidence type="ECO:0000256" key="2">
    <source>
        <dbReference type="PROSITE-ProRule" id="PRU00335"/>
    </source>
</evidence>
<evidence type="ECO:0000259" key="3">
    <source>
        <dbReference type="PROSITE" id="PS50977"/>
    </source>
</evidence>
<dbReference type="RefSeq" id="WP_111540533.1">
    <property type="nucleotide sequence ID" value="NZ_QKYV01000003.1"/>
</dbReference>